<comment type="caution">
    <text evidence="1">The sequence shown here is derived from an EMBL/GenBank/DDBJ whole genome shotgun (WGS) entry which is preliminary data.</text>
</comment>
<dbReference type="InterPro" id="IPR047777">
    <property type="entry name" value="LapA-like_RM"/>
</dbReference>
<accession>A0A540VRL1</accession>
<name>A0A540VRL1_9GAMM</name>
<gene>
    <name evidence="1" type="ORF">FKY71_08750</name>
</gene>
<dbReference type="Proteomes" id="UP000315400">
    <property type="component" value="Unassembled WGS sequence"/>
</dbReference>
<dbReference type="EMBL" id="VIFK01000064">
    <property type="protein sequence ID" value="TQE99400.1"/>
    <property type="molecule type" value="Genomic_DNA"/>
</dbReference>
<proteinExistence type="predicted"/>
<feature type="non-terminal residue" evidence="1">
    <location>
        <position position="113"/>
    </location>
</feature>
<protein>
    <submittedName>
        <fullName evidence="1">Retention module-containing protein</fullName>
    </submittedName>
</protein>
<organism evidence="1 2">
    <name type="scientific">Spiribacter salinus</name>
    <dbReference type="NCBI Taxonomy" id="1335746"/>
    <lineage>
        <taxon>Bacteria</taxon>
        <taxon>Pseudomonadati</taxon>
        <taxon>Pseudomonadota</taxon>
        <taxon>Gammaproteobacteria</taxon>
        <taxon>Chromatiales</taxon>
        <taxon>Ectothiorhodospiraceae</taxon>
        <taxon>Spiribacter</taxon>
    </lineage>
</organism>
<dbReference type="AlphaFoldDB" id="A0A540VRL1"/>
<sequence>MAEVIAIVQEVEGDVWARSADGEMRLLRSGDSVFAGETVVTAQDARVNLDLDNGETVQLAGGQSLFMSTEMLADAEPSSEEQAVTDPGAEEVLALLEGDGDILEELEDPAAGT</sequence>
<reference evidence="1 2" key="1">
    <citation type="submission" date="2019-06" db="EMBL/GenBank/DDBJ databases">
        <title>Metagenome assembled Genome of Spiribacter salinus SL48-SHIP from the microbial mat of Salt Lake 48 (Novosibirsk region, Russia).</title>
        <authorList>
            <person name="Shipova A."/>
            <person name="Rozanov A.S."/>
            <person name="Bryanskaya A.V."/>
            <person name="Peltek S.E."/>
        </authorList>
    </citation>
    <scope>NUCLEOTIDE SEQUENCE [LARGE SCALE GENOMIC DNA]</scope>
    <source>
        <strain evidence="1">SL48-SHIP-2</strain>
    </source>
</reference>
<evidence type="ECO:0000313" key="1">
    <source>
        <dbReference type="EMBL" id="TQE99400.1"/>
    </source>
</evidence>
<evidence type="ECO:0000313" key="2">
    <source>
        <dbReference type="Proteomes" id="UP000315400"/>
    </source>
</evidence>
<dbReference type="NCBIfam" id="NF033682">
    <property type="entry name" value="retention_LapA"/>
    <property type="match status" value="1"/>
</dbReference>